<dbReference type="InterPro" id="IPR013083">
    <property type="entry name" value="Znf_RING/FYVE/PHD"/>
</dbReference>
<dbReference type="InterPro" id="IPR011011">
    <property type="entry name" value="Znf_FYVE_PHD"/>
</dbReference>
<dbReference type="AlphaFoldDB" id="A0A9W4NJI9"/>
<name>A0A9W4NJI9_9EURO</name>
<reference evidence="1" key="1">
    <citation type="submission" date="2021-07" db="EMBL/GenBank/DDBJ databases">
        <authorList>
            <person name="Branca A.L. A."/>
        </authorList>
    </citation>
    <scope>NUCLEOTIDE SEQUENCE</scope>
</reference>
<evidence type="ECO:0000313" key="2">
    <source>
        <dbReference type="Proteomes" id="UP001152649"/>
    </source>
</evidence>
<proteinExistence type="predicted"/>
<accession>A0A9W4NJI9</accession>
<comment type="caution">
    <text evidence="1">The sequence shown here is derived from an EMBL/GenBank/DDBJ whole genome shotgun (WGS) entry which is preliminary data.</text>
</comment>
<dbReference type="OrthoDB" id="1928087at2759"/>
<protein>
    <submittedName>
        <fullName evidence="1">Uncharacterized protein</fullName>
    </submittedName>
</protein>
<dbReference type="Proteomes" id="UP001152649">
    <property type="component" value="Unassembled WGS sequence"/>
</dbReference>
<evidence type="ECO:0000313" key="1">
    <source>
        <dbReference type="EMBL" id="CAG8386678.1"/>
    </source>
</evidence>
<sequence length="537" mass="61260">MDDYLDESEDDLLAELGFPDKEIGCRGLWNLHLNGKWYRCYRPEGQITPPHDELTLSTLRTIKHLCDKSNNLEGWEAVPFSSPIHRDLNYIYTVDIDADTFTISLWNELSAPSAVQMNLTKIHEISRINLDMMRKPQYMLSDYTCVSNKAQAKQFETFEIDFGIPTPMNELQERFFTDLAFVWRFYLDDPSTWRYDSPVFRVFCVAFLRLAAWDFEVSFDCNVCNVELPISFASIPLWSYPDADVYWFHGYLVILQDDLEPTAMINGAVSTAKSYVGDSRLSHDDVCLIVISPRHLVFVELSREVALASRGLVLLSNYSGTECSPGFRALARVLTSNCWRKPRAHREKWPVHMPLEVVQMILHELEPRDAVAFSQASFAAEECYYASESQLKNVDVQSFESSIPCCGERTGVTGLQTRGIRCSECYAWQHLECLGPKNYSFDYRYVCMDCEDKACMVPKPGGIHGNRGFGKREGCEVRAEGLVQSLELRLRKPSPPQLPPELQFLGKLVSNVPSHIQYTILFNNSFSGLAYGLDDSC</sequence>
<gene>
    <name evidence="1" type="ORF">PSALAMII_LOCUS6287</name>
</gene>
<dbReference type="Gene3D" id="3.30.40.10">
    <property type="entry name" value="Zinc/RING finger domain, C3HC4 (zinc finger)"/>
    <property type="match status" value="1"/>
</dbReference>
<keyword evidence="2" id="KW-1185">Reference proteome</keyword>
<dbReference type="EMBL" id="CAJVPG010000277">
    <property type="protein sequence ID" value="CAG8386678.1"/>
    <property type="molecule type" value="Genomic_DNA"/>
</dbReference>
<organism evidence="1 2">
    <name type="scientific">Penicillium salamii</name>
    <dbReference type="NCBI Taxonomy" id="1612424"/>
    <lineage>
        <taxon>Eukaryota</taxon>
        <taxon>Fungi</taxon>
        <taxon>Dikarya</taxon>
        <taxon>Ascomycota</taxon>
        <taxon>Pezizomycotina</taxon>
        <taxon>Eurotiomycetes</taxon>
        <taxon>Eurotiomycetidae</taxon>
        <taxon>Eurotiales</taxon>
        <taxon>Aspergillaceae</taxon>
        <taxon>Penicillium</taxon>
    </lineage>
</organism>
<dbReference type="SUPFAM" id="SSF57903">
    <property type="entry name" value="FYVE/PHD zinc finger"/>
    <property type="match status" value="1"/>
</dbReference>